<reference evidence="2 3" key="1">
    <citation type="submission" date="2024-07" db="EMBL/GenBank/DDBJ databases">
        <title>Section-level genome sequencing and comparative genomics of Aspergillus sections Usti and Cavernicolus.</title>
        <authorList>
            <consortium name="Lawrence Berkeley National Laboratory"/>
            <person name="Nybo J.L."/>
            <person name="Vesth T.C."/>
            <person name="Theobald S."/>
            <person name="Frisvad J.C."/>
            <person name="Larsen T.O."/>
            <person name="Kjaerboelling I."/>
            <person name="Rothschild-Mancinelli K."/>
            <person name="Lyhne E.K."/>
            <person name="Kogle M.E."/>
            <person name="Barry K."/>
            <person name="Clum A."/>
            <person name="Na H."/>
            <person name="Ledsgaard L."/>
            <person name="Lin J."/>
            <person name="Lipzen A."/>
            <person name="Kuo A."/>
            <person name="Riley R."/>
            <person name="Mondo S."/>
            <person name="Labutti K."/>
            <person name="Haridas S."/>
            <person name="Pangalinan J."/>
            <person name="Salamov A.A."/>
            <person name="Simmons B.A."/>
            <person name="Magnuson J.K."/>
            <person name="Chen J."/>
            <person name="Drula E."/>
            <person name="Henrissat B."/>
            <person name="Wiebenga A."/>
            <person name="Lubbers R.J."/>
            <person name="Gomes A.C."/>
            <person name="Makela M.R."/>
            <person name="Stajich J."/>
            <person name="Grigoriev I.V."/>
            <person name="Mortensen U.H."/>
            <person name="De Vries R.P."/>
            <person name="Baker S.E."/>
            <person name="Andersen M.R."/>
        </authorList>
    </citation>
    <scope>NUCLEOTIDE SEQUENCE [LARGE SCALE GENOMIC DNA]</scope>
    <source>
        <strain evidence="2 3">CBS 588.65</strain>
    </source>
</reference>
<gene>
    <name evidence="2" type="ORF">BJX63DRAFT_426755</name>
</gene>
<dbReference type="PANTHER" id="PTHR39596:SF2">
    <property type="entry name" value="HET DOMAIN PROTEIN (AFU_ORTHOLOGUE AFUA_1G17550)-RELATED"/>
    <property type="match status" value="1"/>
</dbReference>
<proteinExistence type="predicted"/>
<evidence type="ECO:0000313" key="3">
    <source>
        <dbReference type="Proteomes" id="UP001610334"/>
    </source>
</evidence>
<protein>
    <recommendedName>
        <fullName evidence="4">Heterokaryon incompatibility domain-containing protein</fullName>
    </recommendedName>
</protein>
<comment type="caution">
    <text evidence="2">The sequence shown here is derived from an EMBL/GenBank/DDBJ whole genome shotgun (WGS) entry which is preliminary data.</text>
</comment>
<organism evidence="2 3">
    <name type="scientific">Aspergillus granulosus</name>
    <dbReference type="NCBI Taxonomy" id="176169"/>
    <lineage>
        <taxon>Eukaryota</taxon>
        <taxon>Fungi</taxon>
        <taxon>Dikarya</taxon>
        <taxon>Ascomycota</taxon>
        <taxon>Pezizomycotina</taxon>
        <taxon>Eurotiomycetes</taxon>
        <taxon>Eurotiomycetidae</taxon>
        <taxon>Eurotiales</taxon>
        <taxon>Aspergillaceae</taxon>
        <taxon>Aspergillus</taxon>
        <taxon>Aspergillus subgen. Nidulantes</taxon>
    </lineage>
</organism>
<evidence type="ECO:0000256" key="1">
    <source>
        <dbReference type="SAM" id="Phobius"/>
    </source>
</evidence>
<keyword evidence="1" id="KW-0812">Transmembrane</keyword>
<evidence type="ECO:0000313" key="2">
    <source>
        <dbReference type="EMBL" id="KAL2822925.1"/>
    </source>
</evidence>
<keyword evidence="1" id="KW-0472">Membrane</keyword>
<evidence type="ECO:0008006" key="4">
    <source>
        <dbReference type="Google" id="ProtNLM"/>
    </source>
</evidence>
<keyword evidence="1" id="KW-1133">Transmembrane helix</keyword>
<keyword evidence="3" id="KW-1185">Reference proteome</keyword>
<dbReference type="EMBL" id="JBFXLT010000001">
    <property type="protein sequence ID" value="KAL2822925.1"/>
    <property type="molecule type" value="Genomic_DNA"/>
</dbReference>
<feature type="transmembrane region" description="Helical" evidence="1">
    <location>
        <begin position="313"/>
        <end position="331"/>
    </location>
</feature>
<sequence length="334" mass="37266">MAMRQMRQCYADASIVLVLDRHLQQSTSQASAAELLLHIGISDWRSRVWTLQEGFFARKLMFQFLETAVDAEELWDGYASSVSAAMISSVDLFIFQQVTPALGIELYERGKRKRQTKKFSLASLATSLRGRAISKPDDEPLCMASLLDQDQILGILLDSPKEDRMKAFWRSQPLIPSWVAFVDGPRLTEAGYQWALSSLRWPNLTIQSETSDYGTLLPDGLQITKSGFVLLNNELAEAGTSNRVIGLVDEMKSRHYVMCSLDKFNAPLPELHDDTPLAVVVLEWSKAYEPQVLVAVVLDEGPNIRCRGLVTRGALLFNTAAVILPALYGTLVKI</sequence>
<name>A0ABR4I595_9EURO</name>
<accession>A0ABR4I595</accession>
<dbReference type="PANTHER" id="PTHR39596">
    <property type="match status" value="1"/>
</dbReference>
<dbReference type="Proteomes" id="UP001610334">
    <property type="component" value="Unassembled WGS sequence"/>
</dbReference>